<dbReference type="EMBL" id="JAMKOV010000001">
    <property type="protein sequence ID" value="KAI8045464.1"/>
    <property type="molecule type" value="Genomic_DNA"/>
</dbReference>
<feature type="region of interest" description="Disordered" evidence="1">
    <location>
        <begin position="132"/>
        <end position="213"/>
    </location>
</feature>
<comment type="caution">
    <text evidence="2">The sequence shown here is derived from an EMBL/GenBank/DDBJ whole genome shotgun (WGS) entry which is preliminary data.</text>
</comment>
<evidence type="ECO:0000256" key="1">
    <source>
        <dbReference type="SAM" id="MobiDB-lite"/>
    </source>
</evidence>
<proteinExistence type="predicted"/>
<keyword evidence="3" id="KW-1185">Reference proteome</keyword>
<accession>A0A9P9YZC6</accession>
<feature type="compositionally biased region" description="Basic and acidic residues" evidence="1">
    <location>
        <begin position="176"/>
        <end position="188"/>
    </location>
</feature>
<sequence>MKYCPYSNKLFEDIATNSKLINETEARNIYNSLKISQDGEEEASKSSSSNFPNISINIIDSDNICMCLCAHLSSNSLLQLDDTSRTGEAICPMCRNIIKRQPVAHRYKLLSKRLMLTQDIIINRIDTQHLSTDSEGRQYEDPYTPESTESHSPYPEVTSSCTSTSSSSRSPLEGRLALDRKSESKAGESDISPCPEVAEKPPPRGAVPPGQLKSRLENLKRLSIKDEEGNTVDEPAAAVVGPADPTGISKLPESLANLVNQALNDDSLWMEQSVVEDSSAKSRYILMKKAATIPCKEDPHEAGASLDIKGDGLDTESSMLLKETTV</sequence>
<evidence type="ECO:0000313" key="2">
    <source>
        <dbReference type="EMBL" id="KAI8045464.1"/>
    </source>
</evidence>
<dbReference type="Proteomes" id="UP001059596">
    <property type="component" value="Chromosome 3R"/>
</dbReference>
<reference evidence="2" key="1">
    <citation type="journal article" date="2023" name="Genome Biol. Evol.">
        <title>Long-read-based Genome Assembly of Drosophila gunungcola Reveals Fewer Chemosensory Genes in Flower-breeding Species.</title>
        <authorList>
            <person name="Negi A."/>
            <person name="Liao B.Y."/>
            <person name="Yeh S.D."/>
        </authorList>
    </citation>
    <scope>NUCLEOTIDE SEQUENCE</scope>
    <source>
        <strain evidence="2">Sukarami</strain>
    </source>
</reference>
<name>A0A9P9YZC6_9MUSC</name>
<organism evidence="2 3">
    <name type="scientific">Drosophila gunungcola</name>
    <name type="common">fruit fly</name>
    <dbReference type="NCBI Taxonomy" id="103775"/>
    <lineage>
        <taxon>Eukaryota</taxon>
        <taxon>Metazoa</taxon>
        <taxon>Ecdysozoa</taxon>
        <taxon>Arthropoda</taxon>
        <taxon>Hexapoda</taxon>
        <taxon>Insecta</taxon>
        <taxon>Pterygota</taxon>
        <taxon>Neoptera</taxon>
        <taxon>Endopterygota</taxon>
        <taxon>Diptera</taxon>
        <taxon>Brachycera</taxon>
        <taxon>Muscomorpha</taxon>
        <taxon>Ephydroidea</taxon>
        <taxon>Drosophilidae</taxon>
        <taxon>Drosophila</taxon>
        <taxon>Sophophora</taxon>
    </lineage>
</organism>
<evidence type="ECO:0000313" key="3">
    <source>
        <dbReference type="Proteomes" id="UP001059596"/>
    </source>
</evidence>
<dbReference type="AlphaFoldDB" id="A0A9P9YZC6"/>
<protein>
    <submittedName>
        <fullName evidence="2">Uncharacterized protein</fullName>
    </submittedName>
</protein>
<feature type="compositionally biased region" description="Low complexity" evidence="1">
    <location>
        <begin position="158"/>
        <end position="170"/>
    </location>
</feature>
<gene>
    <name evidence="2" type="ORF">M5D96_001645</name>
</gene>